<dbReference type="InterPro" id="IPR001322">
    <property type="entry name" value="Lamin_tail_dom"/>
</dbReference>
<comment type="caution">
    <text evidence="4">The sequence shown here is derived from an EMBL/GenBank/DDBJ whole genome shotgun (WGS) entry which is preliminary data.</text>
</comment>
<dbReference type="SUPFAM" id="SSF56219">
    <property type="entry name" value="DNase I-like"/>
    <property type="match status" value="1"/>
</dbReference>
<dbReference type="Proteomes" id="UP000264779">
    <property type="component" value="Unassembled WGS sequence"/>
</dbReference>
<sequence>MKPLASAKVAGAIASALISSSAFATSVFINEFHYDNDGGDVDEFIEIVAPEGTDLTDYSVVLYNGNNGAAYLTETLSGTVASLGDGMGSYVINLPTNGIQNGAPDGLALVDSNGQLIQFLSYEGSFTAVGGAADGITSVDIGIEETASTEIGMSLQLTGEGSEYDDFTWHANNQTPGAANQGQTFNFTVTPFINEIHYDNDGGDINELVEIAGSANTDLSGYTLVFYNGNGGSDYATESLSGVIPNLNDSGFGVLAFEKSGIQNGSPDGIALVGPDGTVIQFLSYEGELTATSGAANGLTSIDIGVSETTSTEVGLSLQLGGEGRQYSDFTWNAPASATAGAVNLTQVFGTSSDTDDGDSGSDDDGNDAPGIIPEGMFINEFHYDNDGGDENEFVEIAGPAGADLSTVSLVLYNGNGGTSYKTVTFTGTLPDEGNGYGTAAMLVSGIQNGAPDGLALVVDVDVVEFLSYEGVMTATNGPASGLTSTDILVSETGTALSTQSLQRVGEGNQRCSFIFAGPADASMGSINAGQLFTQEDDAQCSDIDDGSDDNQDDLVIGLCGDSATLISDVQGDSFVTPLNGQRVVIEAAVTAVLDGGSFFVQEEPSDQDSNPLTSEGIAVYAPDVSVSTGQIVRLLGTAEEYYEQTQLSDIEANLACGSNTTLATSMWLPVENALAFEALEGMLISNSQTLYVTQNYNYGEFGELGVAPSRLYQPTQIALPGSDEAFALASANALSQMLIDDTGSGDAVSAYYVPDDGFTADNSARSGMQVSNIEGVLGYAFNWYRVYQTKSPTTVNTNPREAAPAISAKDLTIAGFNVLNLFNGDGNGGDFPTARGATTADEYARQLDKIVSALVVINADILGLMEIENDGFGSDSAIAQLVDALNSAMGEGTYAYIDASSVANNNGAVGTDEIVVGILHKPATVSVNEAPRVLYSSNSPSDDEGVLFVDTKNRPSLAQQFIHLASGETFVVNVNHFKSKGSSCGTGDDDYETGQGNCNKTRTRAATAVATWLEAEYPDTPVILLGDLNSYAKEDPITVLNDYGYSDAAATVIGELAYSYTFDGQLGTLDYLMTNALASEWLFDATEWHINADEPAVLDYNTEDNGDLFTNSLLYRASDHDPVIATFTMPSETMAGDWDSDGDIDMIDLQRLSMAIASNQDMDDSFDLNNDGLINIFDVMMLRNMCTNTGCAIN</sequence>
<dbReference type="NCBIfam" id="NF033681">
    <property type="entry name" value="ExeM_NucH_DNase"/>
    <property type="match status" value="1"/>
</dbReference>
<dbReference type="Pfam" id="PF00404">
    <property type="entry name" value="Dockerin_1"/>
    <property type="match status" value="1"/>
</dbReference>
<dbReference type="InterPro" id="IPR018247">
    <property type="entry name" value="EF_Hand_1_Ca_BS"/>
</dbReference>
<dbReference type="InterPro" id="IPR036691">
    <property type="entry name" value="Endo/exonu/phosph_ase_sf"/>
</dbReference>
<evidence type="ECO:0000256" key="1">
    <source>
        <dbReference type="SAM" id="MobiDB-lite"/>
    </source>
</evidence>
<dbReference type="RefSeq" id="WP_272965568.1">
    <property type="nucleotide sequence ID" value="NZ_CALBIY010000019.1"/>
</dbReference>
<dbReference type="AlphaFoldDB" id="A0A358DVJ8"/>
<dbReference type="EMBL" id="DONK01000050">
    <property type="protein sequence ID" value="HBU50301.1"/>
    <property type="molecule type" value="Genomic_DNA"/>
</dbReference>
<dbReference type="SUPFAM" id="SSF63446">
    <property type="entry name" value="Type I dockerin domain"/>
    <property type="match status" value="1"/>
</dbReference>
<dbReference type="Gene3D" id="1.10.1330.10">
    <property type="entry name" value="Dockerin domain"/>
    <property type="match status" value="1"/>
</dbReference>
<organism evidence="4 5">
    <name type="scientific">Alteromonas australica</name>
    <dbReference type="NCBI Taxonomy" id="589873"/>
    <lineage>
        <taxon>Bacteria</taxon>
        <taxon>Pseudomonadati</taxon>
        <taxon>Pseudomonadota</taxon>
        <taxon>Gammaproteobacteria</taxon>
        <taxon>Alteromonadales</taxon>
        <taxon>Alteromonadaceae</taxon>
        <taxon>Alteromonas/Salinimonas group</taxon>
        <taxon>Alteromonas</taxon>
    </lineage>
</organism>
<dbReference type="InterPro" id="IPR036439">
    <property type="entry name" value="Dockerin_dom_sf"/>
</dbReference>
<dbReference type="GO" id="GO:0000272">
    <property type="term" value="P:polysaccharide catabolic process"/>
    <property type="evidence" value="ECO:0007669"/>
    <property type="project" value="InterPro"/>
</dbReference>
<name>A0A358DVJ8_9ALTE</name>
<evidence type="ECO:0000313" key="5">
    <source>
        <dbReference type="Proteomes" id="UP000264779"/>
    </source>
</evidence>
<dbReference type="CDD" id="cd04486">
    <property type="entry name" value="YhcR_OBF_like"/>
    <property type="match status" value="1"/>
</dbReference>
<feature type="signal peptide" evidence="2">
    <location>
        <begin position="1"/>
        <end position="24"/>
    </location>
</feature>
<evidence type="ECO:0000313" key="4">
    <source>
        <dbReference type="EMBL" id="HBU50301.1"/>
    </source>
</evidence>
<dbReference type="PANTHER" id="PTHR42834:SF1">
    <property type="entry name" value="ENDONUCLEASE_EXONUCLEASE_PHOSPHATASE FAMILY PROTEIN (AFU_ORTHOLOGUE AFUA_3G09210)"/>
    <property type="match status" value="1"/>
</dbReference>
<feature type="region of interest" description="Disordered" evidence="1">
    <location>
        <begin position="349"/>
        <end position="372"/>
    </location>
</feature>
<feature type="compositionally biased region" description="Acidic residues" evidence="1">
    <location>
        <begin position="354"/>
        <end position="367"/>
    </location>
</feature>
<gene>
    <name evidence="4" type="ORF">DEB45_03485</name>
</gene>
<keyword evidence="2" id="KW-0732">Signal</keyword>
<dbReference type="CDD" id="cd10283">
    <property type="entry name" value="MnuA_DNase1-like"/>
    <property type="match status" value="1"/>
</dbReference>
<evidence type="ECO:0000259" key="3">
    <source>
        <dbReference type="PROSITE" id="PS51841"/>
    </source>
</evidence>
<feature type="domain" description="LTD" evidence="3">
    <location>
        <begin position="14"/>
        <end position="124"/>
    </location>
</feature>
<accession>A0A358DVJ8</accession>
<proteinExistence type="predicted"/>
<dbReference type="Gene3D" id="3.60.10.10">
    <property type="entry name" value="Endonuclease/exonuclease/phosphatase"/>
    <property type="match status" value="1"/>
</dbReference>
<dbReference type="InterPro" id="IPR002105">
    <property type="entry name" value="Dockerin_1_rpt"/>
</dbReference>
<feature type="chain" id="PRO_5016585569" description="LTD domain-containing protein" evidence="2">
    <location>
        <begin position="25"/>
        <end position="1195"/>
    </location>
</feature>
<reference evidence="4 5" key="1">
    <citation type="journal article" date="2018" name="Nat. Biotechnol.">
        <title>A standardized bacterial taxonomy based on genome phylogeny substantially revises the tree of life.</title>
        <authorList>
            <person name="Parks D.H."/>
            <person name="Chuvochina M."/>
            <person name="Waite D.W."/>
            <person name="Rinke C."/>
            <person name="Skarshewski A."/>
            <person name="Chaumeil P.A."/>
            <person name="Hugenholtz P."/>
        </authorList>
    </citation>
    <scope>NUCLEOTIDE SEQUENCE [LARGE SCALE GENOMIC DNA]</scope>
    <source>
        <strain evidence="4">UBA11621</strain>
    </source>
</reference>
<dbReference type="PROSITE" id="PS51841">
    <property type="entry name" value="LTD"/>
    <property type="match status" value="1"/>
</dbReference>
<dbReference type="PANTHER" id="PTHR42834">
    <property type="entry name" value="ENDONUCLEASE/EXONUCLEASE/PHOSPHATASE FAMILY PROTEIN (AFU_ORTHOLOGUE AFUA_3G09210)"/>
    <property type="match status" value="1"/>
</dbReference>
<protein>
    <recommendedName>
        <fullName evidence="3">LTD domain-containing protein</fullName>
    </recommendedName>
</protein>
<dbReference type="PROSITE" id="PS00018">
    <property type="entry name" value="EF_HAND_1"/>
    <property type="match status" value="1"/>
</dbReference>
<dbReference type="InterPro" id="IPR047971">
    <property type="entry name" value="ExeM-like"/>
</dbReference>
<dbReference type="GO" id="GO:0004553">
    <property type="term" value="F:hydrolase activity, hydrolyzing O-glycosyl compounds"/>
    <property type="evidence" value="ECO:0007669"/>
    <property type="project" value="InterPro"/>
</dbReference>
<evidence type="ECO:0000256" key="2">
    <source>
        <dbReference type="SAM" id="SignalP"/>
    </source>
</evidence>